<protein>
    <submittedName>
        <fullName evidence="3">Phage tail protein</fullName>
    </submittedName>
</protein>
<dbReference type="InterPro" id="IPR039448">
    <property type="entry name" value="Beta_helix"/>
</dbReference>
<gene>
    <name evidence="3" type="ORF">IFO68_21000</name>
</gene>
<comment type="caution">
    <text evidence="3">The sequence shown here is derived from an EMBL/GenBank/DDBJ whole genome shotgun (WGS) entry which is preliminary data.</text>
</comment>
<proteinExistence type="predicted"/>
<sequence>MANTTETKILTAAGKALLAQVNAEESPLTIDKLIFANIPNRADYPQSDDGVPADYVVFEKSVEQRGRLSADAVIYSTTLKSDEGPFDFNWTGAYSSEQGVLVTIDHHKLTPKTADEPGIAGNTLVRSVVLEYKDIAEITNITVDASTWQYDSAKRLKRMDDDSAQAMIDMNGKDWFIDDGFLVTPQSTAFNIKAGAGYVSGNRVQLEFDRIVQVPDKPAFIYVDAYREGSPTGEQTTLFDFVVTADEKDDYTNAQGVKHFVCKIAQVLADGSVSDLRPEGESASRDWVKKTTVQYVGSKNDVLSGIFEAGSIIKTIGYYSAFDGGDDEYVISKVKMHELAFQTKNGLWANSQELKKKEVDIRKFGAIANWSNDGSGADNSWVLQQLIDNDVNKLTGKGFFGLSKTVICRRNGIKLHSPSSDEFRFYANVANLPLFDIGTENLDEPGATVKYFTARGVGFGSDSWLSNCYGIKTTNDEYLDIRKCVFTSLSRGVSMAEQANETSIKAKVDDNLFYHCGWGVYGGQTRVADMDLTRNTFQNPHKGAGYFGYLDGGTHSGNKVFNELAVENKGFLYIKPIWLKFNDNDLFELGGGGLEIQSPLNSTFNSNTFVKCGKVNREASVSLVRFPITRRKMNSEFENTKIVSAYGSGVSVSDLEGLQFKGTKIDGVGNGAESGPYDGFVVTNSDIELLDVQLDGKGSTSEAGEGRYWLNATNSTVAVRQQQKIINWQMGEYLYGTSEIYVDEGDSLRKIRTNVTASLLDDKFVNDGELTSSVYINLPSARKVSGKKYSLVKNDESIYSLIFSAAPGESINGSSQIALNTKYGCLAVESVDGEWIILSGK</sequence>
<evidence type="ECO:0000313" key="3">
    <source>
        <dbReference type="EMBL" id="MBD8515161.1"/>
    </source>
</evidence>
<feature type="domain" description="Phage tail fibre protein N-terminal" evidence="1">
    <location>
        <begin position="8"/>
        <end position="157"/>
    </location>
</feature>
<accession>A0ABR9BRG2</accession>
<name>A0ABR9BRG2_9GAMM</name>
<dbReference type="Pfam" id="PF13229">
    <property type="entry name" value="Beta_helix"/>
    <property type="match status" value="1"/>
</dbReference>
<keyword evidence="4" id="KW-1185">Reference proteome</keyword>
<dbReference type="RefSeq" id="WP_192017731.1">
    <property type="nucleotide sequence ID" value="NZ_JACYTP010000021.1"/>
</dbReference>
<dbReference type="Pfam" id="PF12571">
    <property type="entry name" value="Phage_tail_fib"/>
    <property type="match status" value="1"/>
</dbReference>
<dbReference type="InterPro" id="IPR022225">
    <property type="entry name" value="Phage_tail_fibre_N"/>
</dbReference>
<dbReference type="Proteomes" id="UP000649768">
    <property type="component" value="Unassembled WGS sequence"/>
</dbReference>
<evidence type="ECO:0000259" key="2">
    <source>
        <dbReference type="Pfam" id="PF13229"/>
    </source>
</evidence>
<organism evidence="3 4">
    <name type="scientific">Photobacterium arenosum</name>
    <dbReference type="NCBI Taxonomy" id="2774143"/>
    <lineage>
        <taxon>Bacteria</taxon>
        <taxon>Pseudomonadati</taxon>
        <taxon>Pseudomonadota</taxon>
        <taxon>Gammaproteobacteria</taxon>
        <taxon>Vibrionales</taxon>
        <taxon>Vibrionaceae</taxon>
        <taxon>Photobacterium</taxon>
    </lineage>
</organism>
<evidence type="ECO:0000313" key="4">
    <source>
        <dbReference type="Proteomes" id="UP000649768"/>
    </source>
</evidence>
<reference evidence="3 4" key="1">
    <citation type="submission" date="2020-09" db="EMBL/GenBank/DDBJ databases">
        <title>Photobacterium sp. CAU 1568 isolated from sand of Sido Beach.</title>
        <authorList>
            <person name="Kim W."/>
        </authorList>
    </citation>
    <scope>NUCLEOTIDE SEQUENCE [LARGE SCALE GENOMIC DNA]</scope>
    <source>
        <strain evidence="3 4">CAU 1568</strain>
    </source>
</reference>
<feature type="domain" description="Right handed beta helix" evidence="2">
    <location>
        <begin position="470"/>
        <end position="614"/>
    </location>
</feature>
<evidence type="ECO:0000259" key="1">
    <source>
        <dbReference type="Pfam" id="PF12571"/>
    </source>
</evidence>
<dbReference type="SUPFAM" id="SSF51126">
    <property type="entry name" value="Pectin lyase-like"/>
    <property type="match status" value="1"/>
</dbReference>
<dbReference type="InterPro" id="IPR011050">
    <property type="entry name" value="Pectin_lyase_fold/virulence"/>
</dbReference>
<dbReference type="EMBL" id="JACYTP010000021">
    <property type="protein sequence ID" value="MBD8515161.1"/>
    <property type="molecule type" value="Genomic_DNA"/>
</dbReference>